<comment type="similarity">
    <text evidence="1">Belongs to the ODC antizyme family.</text>
</comment>
<gene>
    <name evidence="5" type="primary">OAZ1</name>
    <name evidence="5" type="ORF">g.215</name>
</gene>
<dbReference type="GO" id="GO:0005634">
    <property type="term" value="C:nucleus"/>
    <property type="evidence" value="ECO:0007669"/>
    <property type="project" value="TreeGrafter"/>
</dbReference>
<keyword evidence="4" id="KW-0688">Ribosomal frameshifting</keyword>
<evidence type="ECO:0000256" key="4">
    <source>
        <dbReference type="ARBA" id="ARBA00022758"/>
    </source>
</evidence>
<dbReference type="InterPro" id="IPR016181">
    <property type="entry name" value="Acyl_CoA_acyltransferase"/>
</dbReference>
<sequence length="117" mass="13014">MESSLEELSKHGEQFSINDPNVPKPAFNGAINKGNLYLNLLNIPPGDYSKELFITLLDKAEEAGCKNVIVCLNKQASIRPFAFLGFKLLPPNHPLVPGYKCSRDMLFMGYQLDGDEI</sequence>
<organism evidence="5">
    <name type="scientific">Aceria tosichella</name>
    <name type="common">wheat curl mite</name>
    <dbReference type="NCBI Taxonomy" id="561515"/>
    <lineage>
        <taxon>Eukaryota</taxon>
        <taxon>Metazoa</taxon>
        <taxon>Ecdysozoa</taxon>
        <taxon>Arthropoda</taxon>
        <taxon>Chelicerata</taxon>
        <taxon>Arachnida</taxon>
        <taxon>Acari</taxon>
        <taxon>Acariformes</taxon>
        <taxon>Trombidiformes</taxon>
        <taxon>Prostigmata</taxon>
        <taxon>Eupodina</taxon>
        <taxon>Eriophyoidea</taxon>
        <taxon>Eriophyidae</taxon>
        <taxon>Eriophyinae</taxon>
        <taxon>Aceriini</taxon>
        <taxon>Aceria</taxon>
    </lineage>
</organism>
<evidence type="ECO:0000256" key="2">
    <source>
        <dbReference type="ARBA" id="ARBA00011836"/>
    </source>
</evidence>
<dbReference type="SUPFAM" id="SSF55729">
    <property type="entry name" value="Acyl-CoA N-acyltransferases (Nat)"/>
    <property type="match status" value="1"/>
</dbReference>
<proteinExistence type="inferred from homology"/>
<name>A0A6G1S4J0_9ACAR</name>
<reference evidence="5" key="1">
    <citation type="submission" date="2018-10" db="EMBL/GenBank/DDBJ databases">
        <title>Transcriptome assembly of Aceria tosichella (Wheat curl mite) Type 2.</title>
        <authorList>
            <person name="Scully E.D."/>
            <person name="Geib S.M."/>
            <person name="Palmer N.A."/>
            <person name="Gupta A.K."/>
            <person name="Sarath G."/>
            <person name="Tatineni S."/>
        </authorList>
    </citation>
    <scope>NUCLEOTIDE SEQUENCE</scope>
    <source>
        <strain evidence="5">LincolnNE</strain>
    </source>
</reference>
<dbReference type="PANTHER" id="PTHR10279">
    <property type="entry name" value="ORNITHINE DECARBOXYLASE ANTIZYME"/>
    <property type="match status" value="1"/>
</dbReference>
<dbReference type="Gene3D" id="3.40.630.60">
    <property type="match status" value="1"/>
</dbReference>
<dbReference type="GO" id="GO:0075523">
    <property type="term" value="P:viral translational frameshifting"/>
    <property type="evidence" value="ECO:0007669"/>
    <property type="project" value="UniProtKB-KW"/>
</dbReference>
<dbReference type="GO" id="GO:0005737">
    <property type="term" value="C:cytoplasm"/>
    <property type="evidence" value="ECO:0007669"/>
    <property type="project" value="TreeGrafter"/>
</dbReference>
<dbReference type="InterPro" id="IPR038581">
    <property type="entry name" value="ODC_AZ_sf"/>
</dbReference>
<accession>A0A6G1S4J0</accession>
<dbReference type="EMBL" id="GGYP01000517">
    <property type="protein sequence ID" value="MDE45288.1"/>
    <property type="molecule type" value="Transcribed_RNA"/>
</dbReference>
<evidence type="ECO:0000256" key="3">
    <source>
        <dbReference type="ARBA" id="ARBA00017712"/>
    </source>
</evidence>
<dbReference type="AlphaFoldDB" id="A0A6G1S4J0"/>
<dbReference type="GO" id="GO:0045732">
    <property type="term" value="P:positive regulation of protein catabolic process"/>
    <property type="evidence" value="ECO:0007669"/>
    <property type="project" value="TreeGrafter"/>
</dbReference>
<evidence type="ECO:0000313" key="5">
    <source>
        <dbReference type="EMBL" id="MDE45288.1"/>
    </source>
</evidence>
<comment type="subunit">
    <text evidence="2">Interacts with ODC1 and thereby sterically blocks ODC homodimerization.</text>
</comment>
<evidence type="ECO:0000256" key="1">
    <source>
        <dbReference type="ARBA" id="ARBA00008796"/>
    </source>
</evidence>
<protein>
    <recommendedName>
        <fullName evidence="3">Ornithine decarboxylase antizyme</fullName>
    </recommendedName>
</protein>
<dbReference type="GO" id="GO:0008073">
    <property type="term" value="F:ornithine decarboxylase inhibitor activity"/>
    <property type="evidence" value="ECO:0007669"/>
    <property type="project" value="InterPro"/>
</dbReference>
<dbReference type="PANTHER" id="PTHR10279:SF10">
    <property type="entry name" value="ORNITHINE DECARBOXYLASE ANTIZYME"/>
    <property type="match status" value="1"/>
</dbReference>
<dbReference type="Pfam" id="PF02100">
    <property type="entry name" value="ODC_AZ"/>
    <property type="match status" value="1"/>
</dbReference>
<dbReference type="InterPro" id="IPR002993">
    <property type="entry name" value="ODC_AZ"/>
</dbReference>